<dbReference type="Proteomes" id="UP000014174">
    <property type="component" value="Unassembled WGS sequence"/>
</dbReference>
<dbReference type="Gene3D" id="3.40.50.1700">
    <property type="entry name" value="Glycoside hydrolase family 3 C-terminal domain"/>
    <property type="match status" value="1"/>
</dbReference>
<dbReference type="InterPro" id="IPR050789">
    <property type="entry name" value="Diverse_Enzym_Activities"/>
</dbReference>
<accession>R9GW17</accession>
<dbReference type="InterPro" id="IPR001466">
    <property type="entry name" value="Beta-lactam-related"/>
</dbReference>
<keyword evidence="1" id="KW-0378">Hydrolase</keyword>
<dbReference type="STRING" id="1150600.ADIARSV_3679"/>
<reference evidence="3 4" key="1">
    <citation type="journal article" date="2013" name="Genome Announc.">
        <title>Draft Genome Sequence of Arcticibacter svalbardensis Strain MN12-7T, a Member of the Family Sphingobacteriaceae Isolated from an Arctic Soil Sample.</title>
        <authorList>
            <person name="Shivaji S."/>
            <person name="Ara S."/>
            <person name="Prasad S."/>
            <person name="Manasa B.P."/>
            <person name="Begum Z."/>
            <person name="Singh A."/>
            <person name="Kumar Pinnaka A."/>
        </authorList>
    </citation>
    <scope>NUCLEOTIDE SEQUENCE [LARGE SCALE GENOMIC DNA]</scope>
    <source>
        <strain evidence="3 4">MN12-7</strain>
    </source>
</reference>
<dbReference type="AlphaFoldDB" id="R9GW17"/>
<dbReference type="InterPro" id="IPR012338">
    <property type="entry name" value="Beta-lactam/transpept-like"/>
</dbReference>
<evidence type="ECO:0000313" key="3">
    <source>
        <dbReference type="EMBL" id="EOR93114.1"/>
    </source>
</evidence>
<dbReference type="PANTHER" id="PTHR43283:SF11">
    <property type="entry name" value="BETA-LACTAMASE-RELATED DOMAIN-CONTAINING PROTEIN"/>
    <property type="match status" value="1"/>
</dbReference>
<feature type="domain" description="Beta-lactamase-related" evidence="2">
    <location>
        <begin position="223"/>
        <end position="575"/>
    </location>
</feature>
<dbReference type="Pfam" id="PF00144">
    <property type="entry name" value="Beta-lactamase"/>
    <property type="match status" value="1"/>
</dbReference>
<name>R9GW17_9SPHI</name>
<dbReference type="SUPFAM" id="SSF56601">
    <property type="entry name" value="beta-lactamase/transpeptidase-like"/>
    <property type="match status" value="1"/>
</dbReference>
<dbReference type="EMBL" id="AQPN01000127">
    <property type="protein sequence ID" value="EOR93114.1"/>
    <property type="molecule type" value="Genomic_DNA"/>
</dbReference>
<comment type="caution">
    <text evidence="3">The sequence shown here is derived from an EMBL/GenBank/DDBJ whole genome shotgun (WGS) entry which is preliminary data.</text>
</comment>
<dbReference type="GO" id="GO:0005975">
    <property type="term" value="P:carbohydrate metabolic process"/>
    <property type="evidence" value="ECO:0007669"/>
    <property type="project" value="InterPro"/>
</dbReference>
<evidence type="ECO:0000256" key="1">
    <source>
        <dbReference type="ARBA" id="ARBA00022801"/>
    </source>
</evidence>
<dbReference type="eggNOG" id="COG1680">
    <property type="taxonomic scope" value="Bacteria"/>
</dbReference>
<gene>
    <name evidence="3" type="ORF">ADIARSV_3679</name>
</gene>
<dbReference type="OrthoDB" id="9805821at2"/>
<protein>
    <submittedName>
        <fullName evidence="3">Beta-N-acetylglucosaminidase</fullName>
    </submittedName>
</protein>
<dbReference type="GO" id="GO:0004553">
    <property type="term" value="F:hydrolase activity, hydrolyzing O-glycosyl compounds"/>
    <property type="evidence" value="ECO:0007669"/>
    <property type="project" value="InterPro"/>
</dbReference>
<evidence type="ECO:0000259" key="2">
    <source>
        <dbReference type="Pfam" id="PF00144"/>
    </source>
</evidence>
<dbReference type="Gene3D" id="3.40.710.10">
    <property type="entry name" value="DD-peptidase/beta-lactamase superfamily"/>
    <property type="match status" value="1"/>
</dbReference>
<sequence>MKKAIVLVLILLSAVSVIWAQNAPLKLLQEEQTAAREIVVLTNGSQLLPLVSLQDLKIATVHIHFKNAALLDSMVNKYYAADAFNTDTIKGTNGYNALNDRLKLYNFIIFALSDQTPVSADLINLIQEKSKTGKAVVVFTGRGKSLARLNTLTTPVLWYKSDTQSGASVAAQLIFGGRSTSNRLQETFSPGYKKGAGTSISKIRLQYTLPEDAGINSQALRSIDAVVEEGIKARAMPGAVVLVVKDGKVVFHQAYGKHTYDGNEVMKQNDIFDLASVTKISATTMAVMRLYEQKRIQLDSPISKYIALTRSIPDKKNIAVREVMLHQAGFTPFIPFYEHLKPSDTSKDSSSFYSIKVADGYFIRGNYFDEVMWPEMLNSKVVTRGKYVYSDLSMYFMREIIEKATHEKLNAYTLKEFYNPLGLQATGFLPRNRFPKNRIVPTTEKDSWFRNMLLQGFVHDPGAAMAGGVSGHAGLFANANDLAILFQMVLNKGTYGGRSYFEPATINLFTSRQSTVSRRGLGFDRWDPDTTLHYPSALASDQTFGHTGYTGTCIWVDPKYNLIYIFLSNRVYPEVIGNKLQTLNIRGRIQDIIYKAILTKN</sequence>
<evidence type="ECO:0000313" key="4">
    <source>
        <dbReference type="Proteomes" id="UP000014174"/>
    </source>
</evidence>
<dbReference type="PANTHER" id="PTHR43283">
    <property type="entry name" value="BETA-LACTAMASE-RELATED"/>
    <property type="match status" value="1"/>
</dbReference>
<dbReference type="PATRIC" id="fig|1150600.3.peg.3646"/>
<proteinExistence type="predicted"/>
<organism evidence="3 4">
    <name type="scientific">Arcticibacter svalbardensis MN12-7</name>
    <dbReference type="NCBI Taxonomy" id="1150600"/>
    <lineage>
        <taxon>Bacteria</taxon>
        <taxon>Pseudomonadati</taxon>
        <taxon>Bacteroidota</taxon>
        <taxon>Sphingobacteriia</taxon>
        <taxon>Sphingobacteriales</taxon>
        <taxon>Sphingobacteriaceae</taxon>
        <taxon>Arcticibacter</taxon>
    </lineage>
</organism>
<dbReference type="InterPro" id="IPR036881">
    <property type="entry name" value="Glyco_hydro_3_C_sf"/>
</dbReference>
<dbReference type="RefSeq" id="WP_016196904.1">
    <property type="nucleotide sequence ID" value="NZ_AQPN01000127.1"/>
</dbReference>
<keyword evidence="4" id="KW-1185">Reference proteome</keyword>